<feature type="region of interest" description="Disordered" evidence="3">
    <location>
        <begin position="189"/>
        <end position="280"/>
    </location>
</feature>
<accession>A0A4Y9ZWY1</accession>
<proteinExistence type="predicted"/>
<evidence type="ECO:0000259" key="4">
    <source>
        <dbReference type="PROSITE" id="PS50009"/>
    </source>
</evidence>
<feature type="compositionally biased region" description="Low complexity" evidence="3">
    <location>
        <begin position="1233"/>
        <end position="1245"/>
    </location>
</feature>
<feature type="compositionally biased region" description="Polar residues" evidence="3">
    <location>
        <begin position="427"/>
        <end position="436"/>
    </location>
</feature>
<feature type="region of interest" description="Disordered" evidence="3">
    <location>
        <begin position="294"/>
        <end position="317"/>
    </location>
</feature>
<feature type="region of interest" description="Disordered" evidence="3">
    <location>
        <begin position="1446"/>
        <end position="1477"/>
    </location>
</feature>
<dbReference type="Pfam" id="PF00617">
    <property type="entry name" value="RasGEF"/>
    <property type="match status" value="1"/>
</dbReference>
<sequence>MSSPPSITPTIEDEDTSAVSTPVLSNMPPSPNSSSFSNRDASSSSQGSSEASPTLLSPGQDSNSSHLRLPIPTPSANRSQSSFAFADVNGDDTSGDFDDLPPEVASADISIAPDGSFVETSSATAARELKKRYDRHLGVGKDIRSPYAITAFVNQHGKQMFRVGHRDQDAPAAASTAELEQRTTLLLDQQAQQKQQQQSFDKASESVRSDSHKKRRSRMSIHAFMGPATMFPASTRSGDFGPSPPRLFSTETPRSPPRKLRKSRSNPQLSPSSMRPPARRGDIFSDVMQWTAAGPSTFPTGANSHSTRSLHMPPDEDDLPSSPAIIAHPFGPGVVFDSPFRRSGPSLAPPQQLREMQSFESVLTARAEPSLALRHRSSILSPITPIIPTASQSRDSYPPASPDLEQSPTPSRHSSYIPRPEVPDPSYLTTPETSNHTRYSTEVFDVLQAYSGLPLLDRISPDSTETTVIKMSANADDTASPRDDPRFVIWAEIAPEVPDDVSISQSSHTGPSSSSRSRRSNKGRESVSGIELPRPVVRVSAADHPTKALVAATIERWIAQLTSELNYDELLVFFLTYRTYIGAVDLCYLLICRFHWALGQPVSEHDEMVRRIVRVRTFVAIRYWLLTFFAVDFIPNRELRLLLASWLNTLRRDPILKKHPDATSIVTKLHSVVRECKEVHTRQDRFTTSTDRRTTSTNGAHLAPDASKQKEAFRQSTASAASDLDLDFVVDGSAELANGGFERAVNPQLSGGAEGSGGRTAISIALMQQPLHQTILQHRPSPSTSVNSAIAQTPATLPVHHNALSRAFVSTIGRLGRWKRVLQSRSSMATPAGAYADVSAFDLELNATGDLLTVRGGVEQYLKMIDMHAPPAASQSPSLVPTPEAKVPPLSQPLERTPELPEDSSPPPSGEPIHYNDTQSLASVPETPSESEVTDSPIPPPYTTESPIPVSLLPSSSPRPPSSISSSGSSSYGVPLSPKPESTSLRRTNGGRLWRPDVVDIDDLDLSDTSSDGSGPAAPPGLKKPTRRLPLRRDFEFVEHRDSVSSMGLTSRDSLMSGQSSTVSSAGGGLGSTIQQWHLNALVDSLSDDEEAGDVEDALKRLEGDMNPQKQRAKESKVDHWVKTIRDRMDQGDYGHEEPRFSADISDDTGARNTDISGMSGTQSLGWYQSSENGESRPSSQQSRPSSISRSSILADGPTPIPTGPSSAVSSIADAKPSLEDVVPLEIIQSRVSSSPSLSPTSSQTSPPPMSPPLSKFVLPQQLPKMHRSFVHGHGAAVLAQHFSIIDRELFLCVKFEELTSDEWRTSVEDANILDWGLFLKERARWKAEGRRGYKTSALVAARGRFNLVANFVLSEVVLTHPAERPALVGKFIRIAWKCYTLSNFSTLVAIIAGLRSEWVTNVMRKLWSRVNVYNVRMLNDLTQFVESRDDFGHIRSAVETMANWKQASGNRSEEAASSRGSTTKSKGGSESKPQKPPTCVPFLGAFIPRVLSDQILHFPHVGIYLSQLYRFSQLPDLIDPTAPNEAVGIDTATGNFGAPAHPEVFETLAPLPPAMQLEPLINVQKQRLIAGTIKSLVAGQHLASRVQHPIDRKLFQKCLKLRGLDHATLTRAAAMYS</sequence>
<evidence type="ECO:0000256" key="1">
    <source>
        <dbReference type="ARBA" id="ARBA00022658"/>
    </source>
</evidence>
<feature type="region of interest" description="Disordered" evidence="3">
    <location>
        <begin position="1129"/>
        <end position="1213"/>
    </location>
</feature>
<feature type="compositionally biased region" description="Low complexity" evidence="3">
    <location>
        <begin position="189"/>
        <end position="198"/>
    </location>
</feature>
<dbReference type="InterPro" id="IPR023578">
    <property type="entry name" value="Ras_GEF_dom_sf"/>
</dbReference>
<dbReference type="PANTHER" id="PTHR23113">
    <property type="entry name" value="GUANINE NUCLEOTIDE EXCHANGE FACTOR"/>
    <property type="match status" value="1"/>
</dbReference>
<evidence type="ECO:0000313" key="6">
    <source>
        <dbReference type="EMBL" id="TFY78533.1"/>
    </source>
</evidence>
<feature type="region of interest" description="Disordered" evidence="3">
    <location>
        <begin position="871"/>
        <end position="1067"/>
    </location>
</feature>
<dbReference type="InterPro" id="IPR036964">
    <property type="entry name" value="RASGEF_cat_dom_sf"/>
</dbReference>
<keyword evidence="7" id="KW-1185">Reference proteome</keyword>
<evidence type="ECO:0000313" key="7">
    <source>
        <dbReference type="Proteomes" id="UP000298061"/>
    </source>
</evidence>
<feature type="compositionally biased region" description="Polar residues" evidence="3">
    <location>
        <begin position="404"/>
        <end position="414"/>
    </location>
</feature>
<feature type="region of interest" description="Disordered" evidence="3">
    <location>
        <begin position="683"/>
        <end position="708"/>
    </location>
</feature>
<dbReference type="PROSITE" id="PS50212">
    <property type="entry name" value="RASGEF_NTER"/>
    <property type="match status" value="1"/>
</dbReference>
<feature type="domain" description="Ras-GEF" evidence="4">
    <location>
        <begin position="1275"/>
        <end position="1561"/>
    </location>
</feature>
<feature type="compositionally biased region" description="Polar residues" evidence="3">
    <location>
        <begin position="916"/>
        <end position="931"/>
    </location>
</feature>
<dbReference type="PROSITE" id="PS50009">
    <property type="entry name" value="RASGEF_CAT"/>
    <property type="match status" value="1"/>
</dbReference>
<dbReference type="GO" id="GO:0005886">
    <property type="term" value="C:plasma membrane"/>
    <property type="evidence" value="ECO:0007669"/>
    <property type="project" value="TreeGrafter"/>
</dbReference>
<feature type="compositionally biased region" description="Polar residues" evidence="3">
    <location>
        <begin position="1151"/>
        <end position="1173"/>
    </location>
</feature>
<feature type="region of interest" description="Disordered" evidence="3">
    <location>
        <begin position="500"/>
        <end position="528"/>
    </location>
</feature>
<dbReference type="CDD" id="cd06224">
    <property type="entry name" value="REM"/>
    <property type="match status" value="1"/>
</dbReference>
<feature type="compositionally biased region" description="Polar residues" evidence="3">
    <location>
        <begin position="74"/>
        <end position="83"/>
    </location>
</feature>
<evidence type="ECO:0000256" key="3">
    <source>
        <dbReference type="SAM" id="MobiDB-lite"/>
    </source>
</evidence>
<gene>
    <name evidence="6" type="ORF">EWM64_g5480</name>
</gene>
<evidence type="ECO:0000256" key="2">
    <source>
        <dbReference type="PROSITE-ProRule" id="PRU00168"/>
    </source>
</evidence>
<protein>
    <recommendedName>
        <fullName evidence="8">Ras-GEF domain-containing protein</fullName>
    </recommendedName>
</protein>
<dbReference type="InterPro" id="IPR000651">
    <property type="entry name" value="Ras-like_Gua-exchang_fac_N"/>
</dbReference>
<evidence type="ECO:0008006" key="8">
    <source>
        <dbReference type="Google" id="ProtNLM"/>
    </source>
</evidence>
<dbReference type="Gene3D" id="1.10.840.10">
    <property type="entry name" value="Ras guanine-nucleotide exchange factors catalytic domain"/>
    <property type="match status" value="1"/>
</dbReference>
<dbReference type="EMBL" id="SFCI01000662">
    <property type="protein sequence ID" value="TFY78533.1"/>
    <property type="molecule type" value="Genomic_DNA"/>
</dbReference>
<feature type="compositionally biased region" description="Basic and acidic residues" evidence="3">
    <location>
        <begin position="1129"/>
        <end position="1141"/>
    </location>
</feature>
<dbReference type="STRING" id="135208.A0A4Y9ZWY1"/>
<organism evidence="6 7">
    <name type="scientific">Hericium alpestre</name>
    <dbReference type="NCBI Taxonomy" id="135208"/>
    <lineage>
        <taxon>Eukaryota</taxon>
        <taxon>Fungi</taxon>
        <taxon>Dikarya</taxon>
        <taxon>Basidiomycota</taxon>
        <taxon>Agaricomycotina</taxon>
        <taxon>Agaricomycetes</taxon>
        <taxon>Russulales</taxon>
        <taxon>Hericiaceae</taxon>
        <taxon>Hericium</taxon>
    </lineage>
</organism>
<dbReference type="PANTHER" id="PTHR23113:SF368">
    <property type="entry name" value="CELL DIVISION CONTROL PROTEIN 25"/>
    <property type="match status" value="1"/>
</dbReference>
<comment type="caution">
    <text evidence="6">The sequence shown here is derived from an EMBL/GenBank/DDBJ whole genome shotgun (WGS) entry which is preliminary data.</text>
</comment>
<feature type="compositionally biased region" description="Polar residues" evidence="3">
    <location>
        <begin position="297"/>
        <end position="309"/>
    </location>
</feature>
<dbReference type="Gene3D" id="1.20.870.10">
    <property type="entry name" value="Son of sevenless (SoS) protein Chain: S domain 1"/>
    <property type="match status" value="1"/>
</dbReference>
<feature type="compositionally biased region" description="Low complexity" evidence="3">
    <location>
        <begin position="946"/>
        <end position="976"/>
    </location>
</feature>
<feature type="compositionally biased region" description="Polar residues" evidence="3">
    <location>
        <begin position="1044"/>
        <end position="1065"/>
    </location>
</feature>
<feature type="compositionally biased region" description="Basic and acidic residues" evidence="3">
    <location>
        <begin position="1031"/>
        <end position="1043"/>
    </location>
</feature>
<evidence type="ECO:0000259" key="5">
    <source>
        <dbReference type="PROSITE" id="PS50212"/>
    </source>
</evidence>
<feature type="compositionally biased region" description="Low complexity" evidence="3">
    <location>
        <begin position="1176"/>
        <end position="1193"/>
    </location>
</feature>
<feature type="compositionally biased region" description="Low complexity" evidence="3">
    <location>
        <begin position="1007"/>
        <end position="1023"/>
    </location>
</feature>
<feature type="compositionally biased region" description="Polar residues" evidence="3">
    <location>
        <begin position="54"/>
        <end position="66"/>
    </location>
</feature>
<dbReference type="GO" id="GO:0005085">
    <property type="term" value="F:guanyl-nucleotide exchange factor activity"/>
    <property type="evidence" value="ECO:0007669"/>
    <property type="project" value="UniProtKB-KW"/>
</dbReference>
<feature type="compositionally biased region" description="Low complexity" evidence="3">
    <location>
        <begin position="1458"/>
        <end position="1467"/>
    </location>
</feature>
<dbReference type="GO" id="GO:0007265">
    <property type="term" value="P:Ras protein signal transduction"/>
    <property type="evidence" value="ECO:0007669"/>
    <property type="project" value="TreeGrafter"/>
</dbReference>
<feature type="compositionally biased region" description="Basic and acidic residues" evidence="3">
    <location>
        <begin position="683"/>
        <end position="694"/>
    </location>
</feature>
<feature type="compositionally biased region" description="Low complexity" evidence="3">
    <location>
        <begin position="502"/>
        <end position="515"/>
    </location>
</feature>
<dbReference type="Pfam" id="PF00618">
    <property type="entry name" value="RasGEF_N"/>
    <property type="match status" value="1"/>
</dbReference>
<dbReference type="SUPFAM" id="SSF48366">
    <property type="entry name" value="Ras GEF"/>
    <property type="match status" value="1"/>
</dbReference>
<feature type="compositionally biased region" description="Low complexity" evidence="3">
    <location>
        <begin position="32"/>
        <end position="52"/>
    </location>
</feature>
<feature type="region of interest" description="Disordered" evidence="3">
    <location>
        <begin position="384"/>
        <end position="436"/>
    </location>
</feature>
<feature type="region of interest" description="Disordered" evidence="3">
    <location>
        <begin position="1231"/>
        <end position="1252"/>
    </location>
</feature>
<keyword evidence="1 2" id="KW-0344">Guanine-nucleotide releasing factor</keyword>
<reference evidence="6 7" key="1">
    <citation type="submission" date="2019-02" db="EMBL/GenBank/DDBJ databases">
        <title>Genome sequencing of the rare red list fungi Hericium alpestre (H. flagellum).</title>
        <authorList>
            <person name="Buettner E."/>
            <person name="Kellner H."/>
        </authorList>
    </citation>
    <scope>NUCLEOTIDE SEQUENCE [LARGE SCALE GENOMIC DNA]</scope>
    <source>
        <strain evidence="6 7">DSM 108284</strain>
    </source>
</reference>
<dbReference type="InterPro" id="IPR008937">
    <property type="entry name" value="Ras-like_GEF"/>
</dbReference>
<dbReference type="SMART" id="SM00147">
    <property type="entry name" value="RasGEF"/>
    <property type="match status" value="1"/>
</dbReference>
<dbReference type="Proteomes" id="UP000298061">
    <property type="component" value="Unassembled WGS sequence"/>
</dbReference>
<feature type="domain" description="N-terminal Ras-GEF" evidence="5">
    <location>
        <begin position="545"/>
        <end position="670"/>
    </location>
</feature>
<dbReference type="OrthoDB" id="10254377at2759"/>
<name>A0A4Y9ZWY1_9AGAM</name>
<feature type="region of interest" description="Disordered" evidence="3">
    <location>
        <begin position="1"/>
        <end position="103"/>
    </location>
</feature>
<feature type="compositionally biased region" description="Acidic residues" evidence="3">
    <location>
        <begin position="89"/>
        <end position="101"/>
    </location>
</feature>
<dbReference type="InterPro" id="IPR001895">
    <property type="entry name" value="RASGEF_cat_dom"/>
</dbReference>